<reference evidence="6" key="1">
    <citation type="journal article" date="2011" name="Nat. Commun.">
        <title>Effector diversification within compartments of the Leptosphaeria maculans genome affected by Repeat-Induced Point mutations.</title>
        <authorList>
            <person name="Rouxel T."/>
            <person name="Grandaubert J."/>
            <person name="Hane J.K."/>
            <person name="Hoede C."/>
            <person name="van de Wouw A.P."/>
            <person name="Couloux A."/>
            <person name="Dominguez V."/>
            <person name="Anthouard V."/>
            <person name="Bally P."/>
            <person name="Bourras S."/>
            <person name="Cozijnsen A.J."/>
            <person name="Ciuffetti L.M."/>
            <person name="Degrave A."/>
            <person name="Dilmaghani A."/>
            <person name="Duret L."/>
            <person name="Fudal I."/>
            <person name="Goodwin S.B."/>
            <person name="Gout L."/>
            <person name="Glaser N."/>
            <person name="Linglin J."/>
            <person name="Kema G.H.J."/>
            <person name="Lapalu N."/>
            <person name="Lawrence C.B."/>
            <person name="May K."/>
            <person name="Meyer M."/>
            <person name="Ollivier B."/>
            <person name="Poulain J."/>
            <person name="Schoch C.L."/>
            <person name="Simon A."/>
            <person name="Spatafora J.W."/>
            <person name="Stachowiak A."/>
            <person name="Turgeon B.G."/>
            <person name="Tyler B.M."/>
            <person name="Vincent D."/>
            <person name="Weissenbach J."/>
            <person name="Amselem J."/>
            <person name="Quesneville H."/>
            <person name="Oliver R.P."/>
            <person name="Wincker P."/>
            <person name="Balesdent M.-H."/>
            <person name="Howlett B.J."/>
        </authorList>
    </citation>
    <scope>NUCLEOTIDE SEQUENCE [LARGE SCALE GENOMIC DNA]</scope>
    <source>
        <strain evidence="6">JN3 / isolate v23.1.3 / race Av1-4-5-6-7-8</strain>
    </source>
</reference>
<organism evidence="6">
    <name type="scientific">Leptosphaeria maculans (strain JN3 / isolate v23.1.3 / race Av1-4-5-6-7-8)</name>
    <name type="common">Blackleg fungus</name>
    <name type="synonym">Phoma lingam</name>
    <dbReference type="NCBI Taxonomy" id="985895"/>
    <lineage>
        <taxon>Eukaryota</taxon>
        <taxon>Fungi</taxon>
        <taxon>Dikarya</taxon>
        <taxon>Ascomycota</taxon>
        <taxon>Pezizomycotina</taxon>
        <taxon>Dothideomycetes</taxon>
        <taxon>Pleosporomycetidae</taxon>
        <taxon>Pleosporales</taxon>
        <taxon>Pleosporineae</taxon>
        <taxon>Leptosphaeriaceae</taxon>
        <taxon>Plenodomus</taxon>
        <taxon>Plenodomus lingam/Leptosphaeria maculans species complex</taxon>
    </lineage>
</organism>
<dbReference type="SMART" id="SM00906">
    <property type="entry name" value="Fungal_trans"/>
    <property type="match status" value="1"/>
</dbReference>
<dbReference type="VEuPathDB" id="FungiDB:LEMA_P079210.1"/>
<sequence length="574" mass="66187">MSQDRFTAIRTTQRVPRSCTSCTSRKVRCDKSIPCGTCVRRGHPETCVREMVIFRGEMTTYRDASPVPTYQDLKSENEQLRHEKAQNLQLQSGLPRSENPNGVAHRVFSQPPRMQWIDQDVDGLEQRLWDRLASDLPASRSVVSSWGDIVLPSQSCSERLLDYDERWNSWVHYALEYPQFRHECNDFTSTMANGATLDQADPFWMAVYFSVLSAALLMMDDDEAEELTLQEPFGHQMLSQIWYDAAIFCLHRADFMRVPHIRSVQAIAVLGICFNNFGNSNLGQHMWSCALRIAQRIHLDTPYSHLAAKNLSKEAQHRLWWTLVICEWLSLPYHPPAFDEVDFDVPYPTAPSPSTSDVTISHQDHPVHYHIFMARTATVWHRFLRAVRIGLDTLEETIRVIRATDEELAGIIDTLPLHLQPDMDVGNEEEHARHSTKAASWVTWQRFDLTLVLLHLRVRVNRALQDQWLSNSNQQRPDWARTITVRSSVSIIWINNNWSLPSSMRKQWALSYQIFTAALVLLREIQDREAGHDEGYCEIVHTAIELLDQVKSRNALAHHASTILQERLTSLEKS</sequence>
<dbReference type="PANTHER" id="PTHR31001">
    <property type="entry name" value="UNCHARACTERIZED TRANSCRIPTIONAL REGULATORY PROTEIN"/>
    <property type="match status" value="1"/>
</dbReference>
<dbReference type="GO" id="GO:0008270">
    <property type="term" value="F:zinc ion binding"/>
    <property type="evidence" value="ECO:0007669"/>
    <property type="project" value="InterPro"/>
</dbReference>
<proteinExistence type="predicted"/>
<dbReference type="HOGENOM" id="CLU_013987_2_0_1"/>
<keyword evidence="2" id="KW-0479">Metal-binding</keyword>
<dbReference type="GO" id="GO:0005634">
    <property type="term" value="C:nucleus"/>
    <property type="evidence" value="ECO:0007669"/>
    <property type="project" value="UniProtKB-SubCell"/>
</dbReference>
<accession>E5A4Y4</accession>
<dbReference type="InterPro" id="IPR050613">
    <property type="entry name" value="Sec_Metabolite_Reg"/>
</dbReference>
<dbReference type="InParanoid" id="E5A4Y4"/>
<dbReference type="OMA" id="CIRYRRE"/>
<keyword evidence="3" id="KW-0539">Nucleus</keyword>
<dbReference type="GO" id="GO:0003677">
    <property type="term" value="F:DNA binding"/>
    <property type="evidence" value="ECO:0007669"/>
    <property type="project" value="InterPro"/>
</dbReference>
<evidence type="ECO:0000256" key="2">
    <source>
        <dbReference type="ARBA" id="ARBA00022723"/>
    </source>
</evidence>
<comment type="subcellular location">
    <subcellularLocation>
        <location evidence="1">Nucleus</location>
    </subcellularLocation>
</comment>
<dbReference type="PROSITE" id="PS50048">
    <property type="entry name" value="ZN2_CY6_FUNGAL_2"/>
    <property type="match status" value="1"/>
</dbReference>
<dbReference type="GO" id="GO:0006351">
    <property type="term" value="P:DNA-templated transcription"/>
    <property type="evidence" value="ECO:0007669"/>
    <property type="project" value="InterPro"/>
</dbReference>
<dbReference type="AlphaFoldDB" id="E5A4Y4"/>
<evidence type="ECO:0000313" key="6">
    <source>
        <dbReference type="Proteomes" id="UP000002668"/>
    </source>
</evidence>
<dbReference type="eggNOG" id="ENOG502S128">
    <property type="taxonomic scope" value="Eukaryota"/>
</dbReference>
<dbReference type="STRING" id="985895.E5A4Y4"/>
<dbReference type="InterPro" id="IPR001138">
    <property type="entry name" value="Zn2Cys6_DnaBD"/>
</dbReference>
<evidence type="ECO:0000313" key="5">
    <source>
        <dbReference type="EMBL" id="CBX98682.1"/>
    </source>
</evidence>
<dbReference type="CDD" id="cd12148">
    <property type="entry name" value="fungal_TF_MHR"/>
    <property type="match status" value="1"/>
</dbReference>
<evidence type="ECO:0000256" key="1">
    <source>
        <dbReference type="ARBA" id="ARBA00004123"/>
    </source>
</evidence>
<feature type="domain" description="Zn(2)-C6 fungal-type" evidence="4">
    <location>
        <begin position="18"/>
        <end position="49"/>
    </location>
</feature>
<dbReference type="GO" id="GO:0000981">
    <property type="term" value="F:DNA-binding transcription factor activity, RNA polymerase II-specific"/>
    <property type="evidence" value="ECO:0007669"/>
    <property type="project" value="InterPro"/>
</dbReference>
<dbReference type="EMBL" id="FP929134">
    <property type="protein sequence ID" value="CBX98682.1"/>
    <property type="molecule type" value="Genomic_DNA"/>
</dbReference>
<dbReference type="CDD" id="cd00067">
    <property type="entry name" value="GAL4"/>
    <property type="match status" value="1"/>
</dbReference>
<evidence type="ECO:0000256" key="3">
    <source>
        <dbReference type="ARBA" id="ARBA00023242"/>
    </source>
</evidence>
<keyword evidence="6" id="KW-1185">Reference proteome</keyword>
<name>E5A4Y4_LEPMJ</name>
<gene>
    <name evidence="5" type="ORF">LEMA_P079210.1</name>
</gene>
<dbReference type="GeneID" id="13282135"/>
<dbReference type="InterPro" id="IPR007219">
    <property type="entry name" value="XnlR_reg_dom"/>
</dbReference>
<protein>
    <recommendedName>
        <fullName evidence="4">Zn(2)-C6 fungal-type domain-containing protein</fullName>
    </recommendedName>
</protein>
<dbReference type="PROSITE" id="PS00463">
    <property type="entry name" value="ZN2_CY6_FUNGAL_1"/>
    <property type="match status" value="1"/>
</dbReference>
<dbReference type="SMART" id="SM00066">
    <property type="entry name" value="GAL4"/>
    <property type="match status" value="1"/>
</dbReference>
<dbReference type="Gene3D" id="4.10.240.10">
    <property type="entry name" value="Zn(2)-C6 fungal-type DNA-binding domain"/>
    <property type="match status" value="1"/>
</dbReference>
<dbReference type="Pfam" id="PF00172">
    <property type="entry name" value="Zn_clus"/>
    <property type="match status" value="1"/>
</dbReference>
<dbReference type="PANTHER" id="PTHR31001:SF76">
    <property type="entry name" value="ZN(2)-C6 FUNGAL-TYPE DOMAIN-CONTAINING PROTEIN"/>
    <property type="match status" value="1"/>
</dbReference>
<evidence type="ECO:0000259" key="4">
    <source>
        <dbReference type="PROSITE" id="PS50048"/>
    </source>
</evidence>
<dbReference type="Proteomes" id="UP000002668">
    <property type="component" value="Genome"/>
</dbReference>
<dbReference type="Pfam" id="PF04082">
    <property type="entry name" value="Fungal_trans"/>
    <property type="match status" value="1"/>
</dbReference>
<dbReference type="OrthoDB" id="1747771at2759"/>
<dbReference type="InterPro" id="IPR036864">
    <property type="entry name" value="Zn2-C6_fun-type_DNA-bd_sf"/>
</dbReference>
<dbReference type="SUPFAM" id="SSF57701">
    <property type="entry name" value="Zn2/Cys6 DNA-binding domain"/>
    <property type="match status" value="1"/>
</dbReference>